<dbReference type="Pfam" id="PF03446">
    <property type="entry name" value="NAD_binding_2"/>
    <property type="match status" value="1"/>
</dbReference>
<dbReference type="InterPro" id="IPR048666">
    <property type="entry name" value="RedAm-like_C"/>
</dbReference>
<proteinExistence type="inferred from homology"/>
<keyword evidence="2" id="KW-0560">Oxidoreductase</keyword>
<dbReference type="PANTHER" id="PTHR43580:SF2">
    <property type="entry name" value="CYTOKINE-LIKE NUCLEAR FACTOR N-PAC"/>
    <property type="match status" value="1"/>
</dbReference>
<sequence>MPDLSKPAVTVLGLGDMGSALARALLKAGYPTTVWNRTPEKAKPLVEAGATHAPTVADAVTASRLVIVCLLDYKSVTDVLDTARDALTGKVLVNLTNGTPGQARELATRYDVDYLDGGIMAIPPMIGAPPAFVFYSGSRSAFDTNKQVFEAFGGTNYVSTDAGFAALYDIGLLSGMYGMFVGALHALSLVTSAGVPAQEFAPLLKQYVSAMLGSIDGMAEQIDKQDYAIDVVSNIGMQSEAYVNLTLSAEELGMSPELLAPLGPLMARRVADGHGHEDIAGVVEILKKGKK</sequence>
<dbReference type="InterPro" id="IPR051265">
    <property type="entry name" value="HIBADH-related_NP60_sf"/>
</dbReference>
<protein>
    <submittedName>
        <fullName evidence="5">6-phosphogluconate dehydrogenase</fullName>
    </submittedName>
</protein>
<dbReference type="STRING" id="860235.AOZ06_03770"/>
<evidence type="ECO:0000259" key="3">
    <source>
        <dbReference type="Pfam" id="PF03446"/>
    </source>
</evidence>
<dbReference type="SMR" id="A0A0N9HVM7"/>
<dbReference type="AlphaFoldDB" id="A0A0N9HVM7"/>
<reference evidence="5 6" key="1">
    <citation type="submission" date="2015-07" db="EMBL/GenBank/DDBJ databases">
        <title>Genome sequencing of Kibdelosporangium phytohabitans.</title>
        <authorList>
            <person name="Qin S."/>
            <person name="Xing K."/>
        </authorList>
    </citation>
    <scope>NUCLEOTIDE SEQUENCE [LARGE SCALE GENOMIC DNA]</scope>
    <source>
        <strain evidence="5 6">KLBMP1111</strain>
    </source>
</reference>
<dbReference type="GO" id="GO:0050661">
    <property type="term" value="F:NADP binding"/>
    <property type="evidence" value="ECO:0007669"/>
    <property type="project" value="InterPro"/>
</dbReference>
<accession>A0A0N9HVM7</accession>
<dbReference type="EMBL" id="CP012752">
    <property type="protein sequence ID" value="ALG06156.1"/>
    <property type="molecule type" value="Genomic_DNA"/>
</dbReference>
<dbReference type="SUPFAM" id="SSF51735">
    <property type="entry name" value="NAD(P)-binding Rossmann-fold domains"/>
    <property type="match status" value="1"/>
</dbReference>
<dbReference type="KEGG" id="kphy:AOZ06_03770"/>
<evidence type="ECO:0000259" key="4">
    <source>
        <dbReference type="Pfam" id="PF21761"/>
    </source>
</evidence>
<dbReference type="InterPro" id="IPR015815">
    <property type="entry name" value="HIBADH-related"/>
</dbReference>
<evidence type="ECO:0000256" key="1">
    <source>
        <dbReference type="ARBA" id="ARBA00009080"/>
    </source>
</evidence>
<evidence type="ECO:0000256" key="2">
    <source>
        <dbReference type="ARBA" id="ARBA00023002"/>
    </source>
</evidence>
<dbReference type="RefSeq" id="WP_054288132.1">
    <property type="nucleotide sequence ID" value="NZ_CP012752.1"/>
</dbReference>
<feature type="domain" description="6-phosphogluconate dehydrogenase NADP-binding" evidence="3">
    <location>
        <begin position="9"/>
        <end position="154"/>
    </location>
</feature>
<evidence type="ECO:0000313" key="5">
    <source>
        <dbReference type="EMBL" id="ALG06156.1"/>
    </source>
</evidence>
<comment type="similarity">
    <text evidence="1">Belongs to the HIBADH-related family.</text>
</comment>
<name>A0A0N9HVM7_9PSEU</name>
<evidence type="ECO:0000313" key="6">
    <source>
        <dbReference type="Proteomes" id="UP000063699"/>
    </source>
</evidence>
<dbReference type="Gene3D" id="1.10.1040.10">
    <property type="entry name" value="N-(1-d-carboxylethyl)-l-norvaline Dehydrogenase, domain 2"/>
    <property type="match status" value="1"/>
</dbReference>
<dbReference type="OrthoDB" id="9135493at2"/>
<dbReference type="Gene3D" id="3.40.50.720">
    <property type="entry name" value="NAD(P)-binding Rossmann-like Domain"/>
    <property type="match status" value="1"/>
</dbReference>
<dbReference type="GO" id="GO:0016491">
    <property type="term" value="F:oxidoreductase activity"/>
    <property type="evidence" value="ECO:0007669"/>
    <property type="project" value="UniProtKB-KW"/>
</dbReference>
<dbReference type="InterPro" id="IPR006115">
    <property type="entry name" value="6PGDH_NADP-bd"/>
</dbReference>
<dbReference type="PANTHER" id="PTHR43580">
    <property type="entry name" value="OXIDOREDUCTASE GLYR1-RELATED"/>
    <property type="match status" value="1"/>
</dbReference>
<feature type="domain" description="NADPH-dependent reductive aminase-like C-terminal" evidence="4">
    <location>
        <begin position="161"/>
        <end position="288"/>
    </location>
</feature>
<gene>
    <name evidence="5" type="ORF">AOZ06_03770</name>
</gene>
<dbReference type="InterPro" id="IPR013328">
    <property type="entry name" value="6PGD_dom2"/>
</dbReference>
<dbReference type="InterPro" id="IPR036291">
    <property type="entry name" value="NAD(P)-bd_dom_sf"/>
</dbReference>
<organism evidence="5 6">
    <name type="scientific">Kibdelosporangium phytohabitans</name>
    <dbReference type="NCBI Taxonomy" id="860235"/>
    <lineage>
        <taxon>Bacteria</taxon>
        <taxon>Bacillati</taxon>
        <taxon>Actinomycetota</taxon>
        <taxon>Actinomycetes</taxon>
        <taxon>Pseudonocardiales</taxon>
        <taxon>Pseudonocardiaceae</taxon>
        <taxon>Kibdelosporangium</taxon>
    </lineage>
</organism>
<dbReference type="PIRSF" id="PIRSF000103">
    <property type="entry name" value="HIBADH"/>
    <property type="match status" value="1"/>
</dbReference>
<keyword evidence="6" id="KW-1185">Reference proteome</keyword>
<dbReference type="Pfam" id="PF21761">
    <property type="entry name" value="RedAm-like_C"/>
    <property type="match status" value="1"/>
</dbReference>
<dbReference type="Proteomes" id="UP000063699">
    <property type="component" value="Chromosome"/>
</dbReference>